<dbReference type="AlphaFoldDB" id="A0AAJ2VPR4"/>
<feature type="chain" id="PRO_5042614111" description="Peptide methionine sulfoxide reductase MsrA" evidence="5">
    <location>
        <begin position="32"/>
        <end position="211"/>
    </location>
</feature>
<evidence type="ECO:0000256" key="2">
    <source>
        <dbReference type="ARBA" id="ARBA00047806"/>
    </source>
</evidence>
<dbReference type="EMBL" id="JAWXXT010000001">
    <property type="protein sequence ID" value="MDX5976979.1"/>
    <property type="molecule type" value="Genomic_DNA"/>
</dbReference>
<evidence type="ECO:0000256" key="5">
    <source>
        <dbReference type="SAM" id="SignalP"/>
    </source>
</evidence>
<dbReference type="Proteomes" id="UP001276761">
    <property type="component" value="Unassembled WGS sequence"/>
</dbReference>
<dbReference type="InterPro" id="IPR036509">
    <property type="entry name" value="Met_Sox_Rdtase_MsrA_sf"/>
</dbReference>
<dbReference type="KEGG" id="halk:CUU95_11055"/>
<comment type="function">
    <text evidence="4">Has an important function as a repair enzyme for proteins that have been inactivated by oxidation. Catalyzes the reversible oxidation-reduction of methionine sulfoxide in proteins to methionine.</text>
</comment>
<dbReference type="RefSeq" id="WP_038477408.1">
    <property type="nucleotide sequence ID" value="NZ_CP024811.1"/>
</dbReference>
<gene>
    <name evidence="4 7" type="primary">msrA</name>
    <name evidence="7" type="ORF">SIL78_05295</name>
</gene>
<evidence type="ECO:0000256" key="1">
    <source>
        <dbReference type="ARBA" id="ARBA00023002"/>
    </source>
</evidence>
<dbReference type="PANTHER" id="PTHR43774:SF1">
    <property type="entry name" value="PEPTIDE METHIONINE SULFOXIDE REDUCTASE MSRA 2"/>
    <property type="match status" value="1"/>
</dbReference>
<feature type="domain" description="Peptide methionine sulphoxide reductase MsrA" evidence="6">
    <location>
        <begin position="36"/>
        <end position="185"/>
    </location>
</feature>
<comment type="similarity">
    <text evidence="4">Belongs to the MsrA Met sulfoxide reductase family.</text>
</comment>
<evidence type="ECO:0000259" key="6">
    <source>
        <dbReference type="Pfam" id="PF01625"/>
    </source>
</evidence>
<feature type="active site" evidence="4">
    <location>
        <position position="43"/>
    </location>
</feature>
<accession>A0AAJ2VPR4</accession>
<evidence type="ECO:0000313" key="7">
    <source>
        <dbReference type="EMBL" id="MDX5976979.1"/>
    </source>
</evidence>
<evidence type="ECO:0000313" key="8">
    <source>
        <dbReference type="Proteomes" id="UP001276761"/>
    </source>
</evidence>
<comment type="catalytic activity">
    <reaction evidence="2 4">
        <text>L-methionyl-[protein] + [thioredoxin]-disulfide + H2O = L-methionyl-(S)-S-oxide-[protein] + [thioredoxin]-dithiol</text>
        <dbReference type="Rhea" id="RHEA:14217"/>
        <dbReference type="Rhea" id="RHEA-COMP:10698"/>
        <dbReference type="Rhea" id="RHEA-COMP:10700"/>
        <dbReference type="Rhea" id="RHEA-COMP:12313"/>
        <dbReference type="Rhea" id="RHEA-COMP:12315"/>
        <dbReference type="ChEBI" id="CHEBI:15377"/>
        <dbReference type="ChEBI" id="CHEBI:16044"/>
        <dbReference type="ChEBI" id="CHEBI:29950"/>
        <dbReference type="ChEBI" id="CHEBI:44120"/>
        <dbReference type="ChEBI" id="CHEBI:50058"/>
        <dbReference type="EC" id="1.8.4.11"/>
    </reaction>
</comment>
<feature type="signal peptide" evidence="5">
    <location>
        <begin position="1"/>
        <end position="31"/>
    </location>
</feature>
<dbReference type="InterPro" id="IPR002569">
    <property type="entry name" value="Met_Sox_Rdtase_MsrA_dom"/>
</dbReference>
<evidence type="ECO:0000256" key="3">
    <source>
        <dbReference type="ARBA" id="ARBA00048782"/>
    </source>
</evidence>
<dbReference type="EC" id="1.8.4.11" evidence="4"/>
<dbReference type="NCBIfam" id="TIGR00401">
    <property type="entry name" value="msrA"/>
    <property type="match status" value="1"/>
</dbReference>
<sequence length="211" mass="24247">MIRYHRFRLLSQPLTLFVIAAAGLASTPLHAQSNTEATFAGGCFWCMEPPYDKQPGVSATISGYMGGELENPTYEQISRGGTGHVEVVQITYDDSQISYEQLLEIFWRNIDPFAVDRQFCDSGDQYRSAIFYHNDEQRELAEASKAEMEARFDQAIATEIAPASEFWEAEEYHQDYYEKNPLRYRFYRLSCGRDDRLEEIWGEEAGGPTFQ</sequence>
<dbReference type="GeneID" id="303164893"/>
<proteinExistence type="inferred from homology"/>
<comment type="caution">
    <text evidence="7">The sequence shown here is derived from an EMBL/GenBank/DDBJ whole genome shotgun (WGS) entry which is preliminary data.</text>
</comment>
<name>A0AAJ2VPR4_9GAMM</name>
<dbReference type="Pfam" id="PF01625">
    <property type="entry name" value="PMSR"/>
    <property type="match status" value="1"/>
</dbReference>
<evidence type="ECO:0000256" key="4">
    <source>
        <dbReference type="HAMAP-Rule" id="MF_01401"/>
    </source>
</evidence>
<reference evidence="7" key="1">
    <citation type="submission" date="2023-11" db="EMBL/GenBank/DDBJ databases">
        <title>MicrobeMod: A computational toolkit for identifying prokaryotic methylation and restriction-modification with nanopore sequencing.</title>
        <authorList>
            <person name="Crits-Christoph A."/>
            <person name="Kang S.C."/>
            <person name="Lee H."/>
            <person name="Ostrov N."/>
        </authorList>
    </citation>
    <scope>NUCLEOTIDE SEQUENCE</scope>
    <source>
        <strain evidence="7">ATCC BAA-953</strain>
    </source>
</reference>
<comment type="catalytic activity">
    <reaction evidence="3 4">
        <text>[thioredoxin]-disulfide + L-methionine + H2O = L-methionine (S)-S-oxide + [thioredoxin]-dithiol</text>
        <dbReference type="Rhea" id="RHEA:19993"/>
        <dbReference type="Rhea" id="RHEA-COMP:10698"/>
        <dbReference type="Rhea" id="RHEA-COMP:10700"/>
        <dbReference type="ChEBI" id="CHEBI:15377"/>
        <dbReference type="ChEBI" id="CHEBI:29950"/>
        <dbReference type="ChEBI" id="CHEBI:50058"/>
        <dbReference type="ChEBI" id="CHEBI:57844"/>
        <dbReference type="ChEBI" id="CHEBI:58772"/>
        <dbReference type="EC" id="1.8.4.11"/>
    </reaction>
</comment>
<dbReference type="PANTHER" id="PTHR43774">
    <property type="entry name" value="PEPTIDE METHIONINE SULFOXIDE REDUCTASE"/>
    <property type="match status" value="1"/>
</dbReference>
<dbReference type="SUPFAM" id="SSF55068">
    <property type="entry name" value="Peptide methionine sulfoxide reductase"/>
    <property type="match status" value="1"/>
</dbReference>
<keyword evidence="1 4" id="KW-0560">Oxidoreductase</keyword>
<keyword evidence="5" id="KW-0732">Signal</keyword>
<protein>
    <recommendedName>
        <fullName evidence="4">Peptide methionine sulfoxide reductase MsrA</fullName>
        <shortName evidence="4">Protein-methionine-S-oxide reductase</shortName>
        <ecNumber evidence="4">1.8.4.11</ecNumber>
    </recommendedName>
    <alternativeName>
        <fullName evidence="4">Peptide-methionine (S)-S-oxide reductase</fullName>
        <shortName evidence="4">Peptide Met(O) reductase</shortName>
    </alternativeName>
</protein>
<dbReference type="HAMAP" id="MF_01401">
    <property type="entry name" value="MsrA"/>
    <property type="match status" value="1"/>
</dbReference>
<dbReference type="GO" id="GO:0008113">
    <property type="term" value="F:peptide-methionine (S)-S-oxide reductase activity"/>
    <property type="evidence" value="ECO:0007669"/>
    <property type="project" value="UniProtKB-UniRule"/>
</dbReference>
<dbReference type="Gene3D" id="3.30.1060.10">
    <property type="entry name" value="Peptide methionine sulphoxide reductase MsrA"/>
    <property type="match status" value="1"/>
</dbReference>
<organism evidence="7 8">
    <name type="scientific">Vreelandella alkaliphila</name>
    <dbReference type="NCBI Taxonomy" id="272774"/>
    <lineage>
        <taxon>Bacteria</taxon>
        <taxon>Pseudomonadati</taxon>
        <taxon>Pseudomonadota</taxon>
        <taxon>Gammaproteobacteria</taxon>
        <taxon>Oceanospirillales</taxon>
        <taxon>Halomonadaceae</taxon>
        <taxon>Vreelandella</taxon>
    </lineage>
</organism>